<dbReference type="AlphaFoldDB" id="A0A835R743"/>
<dbReference type="Gene3D" id="3.30.40.10">
    <property type="entry name" value="Zinc/RING finger domain, C3HC4 (zinc finger)"/>
    <property type="match status" value="1"/>
</dbReference>
<dbReference type="PANTHER" id="PTHR22849">
    <property type="entry name" value="WDSAM1 PROTEIN"/>
    <property type="match status" value="1"/>
</dbReference>
<dbReference type="Proteomes" id="UP000636800">
    <property type="component" value="Chromosome 5"/>
</dbReference>
<accession>A0A835R743</accession>
<evidence type="ECO:0000256" key="1">
    <source>
        <dbReference type="ARBA" id="ARBA00004906"/>
    </source>
</evidence>
<dbReference type="InterPro" id="IPR045185">
    <property type="entry name" value="PUB22/23/24-like"/>
</dbReference>
<dbReference type="OrthoDB" id="1651023at2759"/>
<comment type="catalytic activity">
    <reaction evidence="3">
        <text>S-ubiquitinyl-[E2 ubiquitin-conjugating enzyme]-L-cysteine + [acceptor protein]-L-lysine = [E2 ubiquitin-conjugating enzyme]-L-cysteine + N(6)-ubiquitinyl-[acceptor protein]-L-lysine.</text>
        <dbReference type="EC" id="2.3.2.27"/>
    </reaction>
</comment>
<evidence type="ECO:0000313" key="6">
    <source>
        <dbReference type="Proteomes" id="UP000636800"/>
    </source>
</evidence>
<comment type="function">
    <text evidence="3">Functions as an E3 ubiquitin ligase.</text>
</comment>
<keyword evidence="2 3" id="KW-0808">Transferase</keyword>
<dbReference type="InterPro" id="IPR013083">
    <property type="entry name" value="Znf_RING/FYVE/PHD"/>
</dbReference>
<keyword evidence="6" id="KW-1185">Reference proteome</keyword>
<dbReference type="InterPro" id="IPR003613">
    <property type="entry name" value="Ubox_domain"/>
</dbReference>
<name>A0A835R743_VANPL</name>
<comment type="pathway">
    <text evidence="1 3">Protein modification; protein ubiquitination.</text>
</comment>
<dbReference type="GO" id="GO:0016567">
    <property type="term" value="P:protein ubiquitination"/>
    <property type="evidence" value="ECO:0007669"/>
    <property type="project" value="UniProtKB-UniRule"/>
</dbReference>
<dbReference type="GO" id="GO:0061630">
    <property type="term" value="F:ubiquitin protein ligase activity"/>
    <property type="evidence" value="ECO:0007669"/>
    <property type="project" value="UniProtKB-UniRule"/>
</dbReference>
<dbReference type="Pfam" id="PF04564">
    <property type="entry name" value="U-box"/>
    <property type="match status" value="1"/>
</dbReference>
<comment type="caution">
    <text evidence="5">The sequence shown here is derived from an EMBL/GenBank/DDBJ whole genome shotgun (WGS) entry which is preliminary data.</text>
</comment>
<gene>
    <name evidence="5" type="ORF">HPP92_011971</name>
</gene>
<sequence>MSRRHSRLELLPLPYLPRSDAFAGELCTGITYDRSSIQRWLDSGNNICPATMQPLLSTDLVPNLTLRRLINIWSSSLATGDHNLLPLSDIARFLSDPSANDVVKHQIVSADALRPSSLASLLHSPIATLHETLEPTVAIISLLLSLNLVDTEHKRGLIAILLSNLESTVAALITIINGAATLSSQIAVARVLEAVVSASPPDSEARMLIAEKLDLMAGLVRLIGECDKEAVEVGLQCLMELIGCDPSASSSTSLSARKVRTDMARAGIVPTLTLVLERDAEELLMPAGERAMRAMEAMAECAEGRGSDLRRVEEMR</sequence>
<organism evidence="5 6">
    <name type="scientific">Vanilla planifolia</name>
    <name type="common">Vanilla</name>
    <dbReference type="NCBI Taxonomy" id="51239"/>
    <lineage>
        <taxon>Eukaryota</taxon>
        <taxon>Viridiplantae</taxon>
        <taxon>Streptophyta</taxon>
        <taxon>Embryophyta</taxon>
        <taxon>Tracheophyta</taxon>
        <taxon>Spermatophyta</taxon>
        <taxon>Magnoliopsida</taxon>
        <taxon>Liliopsida</taxon>
        <taxon>Asparagales</taxon>
        <taxon>Orchidaceae</taxon>
        <taxon>Vanilloideae</taxon>
        <taxon>Vanilleae</taxon>
        <taxon>Vanilla</taxon>
    </lineage>
</organism>
<protein>
    <recommendedName>
        <fullName evidence="3 4">U-box domain-containing protein</fullName>
        <ecNumber evidence="3">2.3.2.27</ecNumber>
    </recommendedName>
    <alternativeName>
        <fullName evidence="3">RING-type E3 ubiquitin transferase PUB</fullName>
    </alternativeName>
</protein>
<dbReference type="EMBL" id="JADCNL010000005">
    <property type="protein sequence ID" value="KAG0481113.1"/>
    <property type="molecule type" value="Genomic_DNA"/>
</dbReference>
<keyword evidence="3" id="KW-0833">Ubl conjugation pathway</keyword>
<evidence type="ECO:0000313" key="5">
    <source>
        <dbReference type="EMBL" id="KAG0481113.1"/>
    </source>
</evidence>
<evidence type="ECO:0000256" key="3">
    <source>
        <dbReference type="RuleBase" id="RU369093"/>
    </source>
</evidence>
<evidence type="ECO:0000259" key="4">
    <source>
        <dbReference type="PROSITE" id="PS51698"/>
    </source>
</evidence>
<reference evidence="5 6" key="1">
    <citation type="journal article" date="2020" name="Nat. Food">
        <title>A phased Vanilla planifolia genome enables genetic improvement of flavour and production.</title>
        <authorList>
            <person name="Hasing T."/>
            <person name="Tang H."/>
            <person name="Brym M."/>
            <person name="Khazi F."/>
            <person name="Huang T."/>
            <person name="Chambers A.H."/>
        </authorList>
    </citation>
    <scope>NUCLEOTIDE SEQUENCE [LARGE SCALE GENOMIC DNA]</scope>
    <source>
        <tissue evidence="5">Leaf</tissue>
    </source>
</reference>
<dbReference type="PROSITE" id="PS51698">
    <property type="entry name" value="U_BOX"/>
    <property type="match status" value="1"/>
</dbReference>
<evidence type="ECO:0000256" key="2">
    <source>
        <dbReference type="ARBA" id="ARBA00022679"/>
    </source>
</evidence>
<dbReference type="PANTHER" id="PTHR22849:SF163">
    <property type="entry name" value="U-BOX DOMAIN-CONTAINING PROTEIN"/>
    <property type="match status" value="1"/>
</dbReference>
<proteinExistence type="predicted"/>
<dbReference type="SUPFAM" id="SSF57850">
    <property type="entry name" value="RING/U-box"/>
    <property type="match status" value="1"/>
</dbReference>
<feature type="domain" description="U-box" evidence="4">
    <location>
        <begin position="1"/>
        <end position="80"/>
    </location>
</feature>
<dbReference type="SMART" id="SM00504">
    <property type="entry name" value="Ubox"/>
    <property type="match status" value="1"/>
</dbReference>
<dbReference type="UniPathway" id="UPA00143"/>
<dbReference type="EC" id="2.3.2.27" evidence="3"/>